<evidence type="ECO:0000313" key="1">
    <source>
        <dbReference type="Proteomes" id="UP000515154"/>
    </source>
</evidence>
<dbReference type="RefSeq" id="XP_036354456.1">
    <property type="nucleotide sequence ID" value="XM_036498563.1"/>
</dbReference>
<dbReference type="AlphaFoldDB" id="A0A7E6EFX1"/>
<accession>A0A7E6EFX1</accession>
<dbReference type="InterPro" id="IPR015943">
    <property type="entry name" value="WD40/YVTN_repeat-like_dom_sf"/>
</dbReference>
<organism evidence="1 2">
    <name type="scientific">Octopus sinensis</name>
    <name type="common">East Asian common octopus</name>
    <dbReference type="NCBI Taxonomy" id="2607531"/>
    <lineage>
        <taxon>Eukaryota</taxon>
        <taxon>Metazoa</taxon>
        <taxon>Spiralia</taxon>
        <taxon>Lophotrochozoa</taxon>
        <taxon>Mollusca</taxon>
        <taxon>Cephalopoda</taxon>
        <taxon>Coleoidea</taxon>
        <taxon>Octopodiformes</taxon>
        <taxon>Octopoda</taxon>
        <taxon>Incirrata</taxon>
        <taxon>Octopodidae</taxon>
        <taxon>Octopus</taxon>
    </lineage>
</organism>
<reference evidence="2" key="1">
    <citation type="submission" date="2025-08" db="UniProtKB">
        <authorList>
            <consortium name="RefSeq"/>
        </authorList>
    </citation>
    <scope>IDENTIFICATION</scope>
</reference>
<gene>
    <name evidence="2" type="primary">LOC115227196</name>
</gene>
<dbReference type="InterPro" id="IPR036322">
    <property type="entry name" value="WD40_repeat_dom_sf"/>
</dbReference>
<dbReference type="Proteomes" id="UP000515154">
    <property type="component" value="Unplaced"/>
</dbReference>
<protein>
    <submittedName>
        <fullName evidence="2">Peptidylprolyl isomerase domain and WD repeat-containing protein 1-like</fullName>
    </submittedName>
</protein>
<evidence type="ECO:0000313" key="2">
    <source>
        <dbReference type="RefSeq" id="XP_036354456.1"/>
    </source>
</evidence>
<dbReference type="KEGG" id="osn:115227196"/>
<proteinExistence type="predicted"/>
<dbReference type="SUPFAM" id="SSF50978">
    <property type="entry name" value="WD40 repeat-like"/>
    <property type="match status" value="1"/>
</dbReference>
<keyword evidence="1" id="KW-1185">Reference proteome</keyword>
<name>A0A7E6EFX1_9MOLL</name>
<dbReference type="Gene3D" id="2.130.10.10">
    <property type="entry name" value="YVTN repeat-like/Quinoprotein amine dehydrogenase"/>
    <property type="match status" value="1"/>
</dbReference>
<sequence length="107" mass="12168">MAISPNGEQMATICTDRKIRIFNFLSGKLVKVIDESLNHVVDLQQEKAVLPNMEFGRRMAIEKEIEKSSYYKNCNISTDLVTILVYDESGHYLLYSSMFGIKGSLID</sequence>